<comment type="similarity">
    <text evidence="1">Belongs to the peptidase S33 family.</text>
</comment>
<dbReference type="EMBL" id="DXAM01000020">
    <property type="protein sequence ID" value="HJA03480.1"/>
    <property type="molecule type" value="Genomic_DNA"/>
</dbReference>
<evidence type="ECO:0000313" key="6">
    <source>
        <dbReference type="EMBL" id="HJA03480.1"/>
    </source>
</evidence>
<dbReference type="GO" id="GO:0016787">
    <property type="term" value="F:hydrolase activity"/>
    <property type="evidence" value="ECO:0007669"/>
    <property type="project" value="UniProtKB-KW"/>
</dbReference>
<keyword evidence="2 4" id="KW-0732">Signal</keyword>
<protein>
    <submittedName>
        <fullName evidence="6">Alpha/beta hydrolase</fullName>
    </submittedName>
</protein>
<name>A0A9D2KG14_9MICO</name>
<evidence type="ECO:0000259" key="5">
    <source>
        <dbReference type="Pfam" id="PF08386"/>
    </source>
</evidence>
<feature type="signal peptide" evidence="4">
    <location>
        <begin position="1"/>
        <end position="27"/>
    </location>
</feature>
<organism evidence="6 7">
    <name type="scientific">Candidatus Microbacterium stercoravium</name>
    <dbReference type="NCBI Taxonomy" id="2838697"/>
    <lineage>
        <taxon>Bacteria</taxon>
        <taxon>Bacillati</taxon>
        <taxon>Actinomycetota</taxon>
        <taxon>Actinomycetes</taxon>
        <taxon>Micrococcales</taxon>
        <taxon>Microbacteriaceae</taxon>
        <taxon>Microbacterium</taxon>
    </lineage>
</organism>
<comment type="caution">
    <text evidence="6">The sequence shown here is derived from an EMBL/GenBank/DDBJ whole genome shotgun (WGS) entry which is preliminary data.</text>
</comment>
<evidence type="ECO:0000313" key="7">
    <source>
        <dbReference type="Proteomes" id="UP000824220"/>
    </source>
</evidence>
<sequence length="518" mass="55488">MTVRTRIRRAIALGAIAVLGGSAVACANPFRIDTATDKPPVTDGIADELLEFYDQPPEWGACDDPMTEVEVECATITAPLDWNEPQAGDIELEISRPADRPTDPQGSLLVNPGGPGASGIDYLQQSLEYGGIGEDLLDAFDVVGFDPRGVARSTPVTCLDTAGMDDYLYSVPDGERGSDEREQALDEQAETFADACAENSGELLEFITTEQAARDMDLIRAVLGDEKLTYLGFSYGTFLGATYADLFPDRTGRLVLDGAIDPSVPGSEVGIRQVIAFEQSLGTYLGACIDGSSCPFRGTVDQAFDEVSRLLESLDARPLVGPDGRELGGDAMMTAVVAALYSEENWPYLTEAFAGAIAGDPTSALFLADFYNERQGGQYLSNSTEAFNAYNCMDYPSESEEFSAEEERRLEHDAPVTWEYMMGADVCAFWPYPPSGEREKISATGAAPIVVVGTTGDPATPFAWAESLAEQLDDATLITYEGEGHTAYGAGSSCIDDAVESYLIDGEMPPEELICRGG</sequence>
<dbReference type="Gene3D" id="3.40.50.1820">
    <property type="entry name" value="alpha/beta hydrolase"/>
    <property type="match status" value="1"/>
</dbReference>
<dbReference type="AlphaFoldDB" id="A0A9D2KG14"/>
<reference evidence="6" key="1">
    <citation type="journal article" date="2021" name="PeerJ">
        <title>Extensive microbial diversity within the chicken gut microbiome revealed by metagenomics and culture.</title>
        <authorList>
            <person name="Gilroy R."/>
            <person name="Ravi A."/>
            <person name="Getino M."/>
            <person name="Pursley I."/>
            <person name="Horton D.L."/>
            <person name="Alikhan N.F."/>
            <person name="Baker D."/>
            <person name="Gharbi K."/>
            <person name="Hall N."/>
            <person name="Watson M."/>
            <person name="Adriaenssens E.M."/>
            <person name="Foster-Nyarko E."/>
            <person name="Jarju S."/>
            <person name="Secka A."/>
            <person name="Antonio M."/>
            <person name="Oren A."/>
            <person name="Chaudhuri R.R."/>
            <person name="La Ragione R."/>
            <person name="Hildebrand F."/>
            <person name="Pallen M.J."/>
        </authorList>
    </citation>
    <scope>NUCLEOTIDE SEQUENCE</scope>
    <source>
        <strain evidence="6">ChiHjej8B7-3636</strain>
    </source>
</reference>
<evidence type="ECO:0000256" key="4">
    <source>
        <dbReference type="SAM" id="SignalP"/>
    </source>
</evidence>
<evidence type="ECO:0000256" key="3">
    <source>
        <dbReference type="ARBA" id="ARBA00022801"/>
    </source>
</evidence>
<evidence type="ECO:0000256" key="1">
    <source>
        <dbReference type="ARBA" id="ARBA00010088"/>
    </source>
</evidence>
<dbReference type="PROSITE" id="PS51257">
    <property type="entry name" value="PROKAR_LIPOPROTEIN"/>
    <property type="match status" value="1"/>
</dbReference>
<feature type="chain" id="PRO_5038417905" evidence="4">
    <location>
        <begin position="28"/>
        <end position="518"/>
    </location>
</feature>
<dbReference type="SUPFAM" id="SSF53474">
    <property type="entry name" value="alpha/beta-Hydrolases"/>
    <property type="match status" value="1"/>
</dbReference>
<feature type="domain" description="Peptidase S33 tripeptidyl aminopeptidase-like C-terminal" evidence="5">
    <location>
        <begin position="422"/>
        <end position="515"/>
    </location>
</feature>
<accession>A0A9D2KG14</accession>
<dbReference type="PANTHER" id="PTHR43248">
    <property type="entry name" value="2-SUCCINYL-6-HYDROXY-2,4-CYCLOHEXADIENE-1-CARBOXYLATE SYNTHASE"/>
    <property type="match status" value="1"/>
</dbReference>
<dbReference type="InterPro" id="IPR013595">
    <property type="entry name" value="Pept_S33_TAP-like_C"/>
</dbReference>
<keyword evidence="3 6" id="KW-0378">Hydrolase</keyword>
<evidence type="ECO:0000256" key="2">
    <source>
        <dbReference type="ARBA" id="ARBA00022729"/>
    </source>
</evidence>
<proteinExistence type="inferred from homology"/>
<dbReference type="InterPro" id="IPR029058">
    <property type="entry name" value="AB_hydrolase_fold"/>
</dbReference>
<dbReference type="Proteomes" id="UP000824220">
    <property type="component" value="Unassembled WGS sequence"/>
</dbReference>
<dbReference type="PANTHER" id="PTHR43248:SF29">
    <property type="entry name" value="TRIPEPTIDYL AMINOPEPTIDASE"/>
    <property type="match status" value="1"/>
</dbReference>
<gene>
    <name evidence="6" type="ORF">H9800_01285</name>
</gene>
<dbReference type="Pfam" id="PF08386">
    <property type="entry name" value="Abhydrolase_4"/>
    <property type="match status" value="1"/>
</dbReference>
<dbReference type="InterPro" id="IPR051601">
    <property type="entry name" value="Serine_prot/Carboxylest_S33"/>
</dbReference>
<reference evidence="6" key="2">
    <citation type="submission" date="2021-04" db="EMBL/GenBank/DDBJ databases">
        <authorList>
            <person name="Gilroy R."/>
        </authorList>
    </citation>
    <scope>NUCLEOTIDE SEQUENCE</scope>
    <source>
        <strain evidence="6">ChiHjej8B7-3636</strain>
    </source>
</reference>